<gene>
    <name evidence="3" type="ORF">UV8b_02216</name>
</gene>
<dbReference type="PRINTS" id="PR00301">
    <property type="entry name" value="HEATSHOCK70"/>
</dbReference>
<dbReference type="InterPro" id="IPR043129">
    <property type="entry name" value="ATPase_NBD"/>
</dbReference>
<dbReference type="KEGG" id="uvi:66062994"/>
<dbReference type="AlphaFoldDB" id="A0A8E5HM32"/>
<reference evidence="3" key="1">
    <citation type="submission" date="2020-03" db="EMBL/GenBank/DDBJ databases">
        <title>A mixture of massive structural variations and highly conserved coding sequences in Ustilaginoidea virens genome.</title>
        <authorList>
            <person name="Zhang K."/>
            <person name="Zhao Z."/>
            <person name="Zhang Z."/>
            <person name="Li Y."/>
            <person name="Hsiang T."/>
            <person name="Sun W."/>
        </authorList>
    </citation>
    <scope>NUCLEOTIDE SEQUENCE</scope>
    <source>
        <strain evidence="3">UV-8b</strain>
    </source>
</reference>
<dbReference type="Gene3D" id="3.30.420.40">
    <property type="match status" value="2"/>
</dbReference>
<dbReference type="RefSeq" id="XP_042995648.1">
    <property type="nucleotide sequence ID" value="XM_043139714.1"/>
</dbReference>
<evidence type="ECO:0000256" key="2">
    <source>
        <dbReference type="ARBA" id="ARBA00022840"/>
    </source>
</evidence>
<keyword evidence="2" id="KW-0067">ATP-binding</keyword>
<name>A0A8E5HM32_USTVR</name>
<organism evidence="3 4">
    <name type="scientific">Ustilaginoidea virens</name>
    <name type="common">Rice false smut fungus</name>
    <name type="synonym">Villosiclava virens</name>
    <dbReference type="NCBI Taxonomy" id="1159556"/>
    <lineage>
        <taxon>Eukaryota</taxon>
        <taxon>Fungi</taxon>
        <taxon>Dikarya</taxon>
        <taxon>Ascomycota</taxon>
        <taxon>Pezizomycotina</taxon>
        <taxon>Sordariomycetes</taxon>
        <taxon>Hypocreomycetidae</taxon>
        <taxon>Hypocreales</taxon>
        <taxon>Clavicipitaceae</taxon>
        <taxon>Ustilaginoidea</taxon>
    </lineage>
</organism>
<dbReference type="CDD" id="cd10170">
    <property type="entry name" value="ASKHA_NBD_HSP70"/>
    <property type="match status" value="1"/>
</dbReference>
<dbReference type="InterPro" id="IPR013126">
    <property type="entry name" value="Hsp_70_fam"/>
</dbReference>
<evidence type="ECO:0008006" key="5">
    <source>
        <dbReference type="Google" id="ProtNLM"/>
    </source>
</evidence>
<dbReference type="Gene3D" id="3.90.640.10">
    <property type="entry name" value="Actin, Chain A, domain 4"/>
    <property type="match status" value="1"/>
</dbReference>
<dbReference type="SUPFAM" id="SSF53067">
    <property type="entry name" value="Actin-like ATPase domain"/>
    <property type="match status" value="2"/>
</dbReference>
<dbReference type="Pfam" id="PF00012">
    <property type="entry name" value="HSP70"/>
    <property type="match status" value="1"/>
</dbReference>
<sequence length="546" mass="60224">MGGRIIVSIDFGTTYSGLSWAETSRPDVQHVVSTWPSTDSPKTSPKVPTELRKVAAGWQWGFQIPDDAKRHRFFKLKLDEPETPNGEGETPLQLTKIYLSCLHDHFISLLEKHFSQSVVQATQMDFVVTVPAIWSNTAKQATERAAAMAGFCGNRRIHLISEPEAAALYAIRHLGSSVLKPGRKFVICDAGGGTVDLISYEVSHAGNIAVKEVTEGTGGKCGSAMLNKRFRRFLKQTHGDKYWTNERLLTAVAEFESFKKDFTPKGDPLTIRVDESLGLKRNRFTIPQADMTTRIFAPIVKDIICLIKEQIAMVGDGIAAVVLVGGFGQSAYLRAEVKASLARNASVLQPENGWIAVVKGAVIHGLGYYNPTLTQVQVVSRIARRSYGTCLLAAYDMMRHDPKEAVWSRKEGEMVVAEMCWFIQKGQSYTEGVPTAIAYQCDIPVSSGPPPQPEIEIFCNDEAVPPVHCTSRTRRIAQLFLDLDRIPMSAKSAAGMTRIGNHWYYSLTGAIEASYGSAMVTYRVQLGGVTHDALTVRYEQQGFVID</sequence>
<protein>
    <recommendedName>
        <fullName evidence="5">Phosphatidyl inositol 3-kinase</fullName>
    </recommendedName>
</protein>
<evidence type="ECO:0000313" key="3">
    <source>
        <dbReference type="EMBL" id="QUC17975.1"/>
    </source>
</evidence>
<evidence type="ECO:0000256" key="1">
    <source>
        <dbReference type="ARBA" id="ARBA00022741"/>
    </source>
</evidence>
<dbReference type="PANTHER" id="PTHR14187:SF82">
    <property type="entry name" value="FAMILY CHAPERONE, PUTATIVE (AFU_ORTHOLOGUE AFUA_7G08575)-RELATED"/>
    <property type="match status" value="1"/>
</dbReference>
<evidence type="ECO:0000313" key="4">
    <source>
        <dbReference type="Proteomes" id="UP000027002"/>
    </source>
</evidence>
<dbReference type="Proteomes" id="UP000027002">
    <property type="component" value="Chromosome 2"/>
</dbReference>
<proteinExistence type="predicted"/>
<dbReference type="GeneID" id="66062994"/>
<keyword evidence="4" id="KW-1185">Reference proteome</keyword>
<dbReference type="EMBL" id="CP072754">
    <property type="protein sequence ID" value="QUC17975.1"/>
    <property type="molecule type" value="Genomic_DNA"/>
</dbReference>
<dbReference type="GO" id="GO:0005524">
    <property type="term" value="F:ATP binding"/>
    <property type="evidence" value="ECO:0007669"/>
    <property type="project" value="UniProtKB-KW"/>
</dbReference>
<dbReference type="OrthoDB" id="2963168at2759"/>
<dbReference type="PANTHER" id="PTHR14187">
    <property type="entry name" value="ALPHA KINASE/ELONGATION FACTOR 2 KINASE"/>
    <property type="match status" value="1"/>
</dbReference>
<accession>A0A8E5HM32</accession>
<dbReference type="GO" id="GO:0140662">
    <property type="term" value="F:ATP-dependent protein folding chaperone"/>
    <property type="evidence" value="ECO:0007669"/>
    <property type="project" value="InterPro"/>
</dbReference>
<keyword evidence="1" id="KW-0547">Nucleotide-binding</keyword>